<dbReference type="Proteomes" id="UP001501570">
    <property type="component" value="Unassembled WGS sequence"/>
</dbReference>
<name>A0ABP9RPB3_9ACTN</name>
<evidence type="ECO:0008006" key="5">
    <source>
        <dbReference type="Google" id="ProtNLM"/>
    </source>
</evidence>
<evidence type="ECO:0000313" key="3">
    <source>
        <dbReference type="EMBL" id="GAA5181076.1"/>
    </source>
</evidence>
<comment type="caution">
    <text evidence="3">The sequence shown here is derived from an EMBL/GenBank/DDBJ whole genome shotgun (WGS) entry which is preliminary data.</text>
</comment>
<dbReference type="EMBL" id="BAABJQ010000003">
    <property type="protein sequence ID" value="GAA5181076.1"/>
    <property type="molecule type" value="Genomic_DNA"/>
</dbReference>
<feature type="transmembrane region" description="Helical" evidence="2">
    <location>
        <begin position="45"/>
        <end position="65"/>
    </location>
</feature>
<keyword evidence="2" id="KW-0472">Membrane</keyword>
<keyword evidence="2" id="KW-1133">Transmembrane helix</keyword>
<evidence type="ECO:0000313" key="4">
    <source>
        <dbReference type="Proteomes" id="UP001501570"/>
    </source>
</evidence>
<organism evidence="3 4">
    <name type="scientific">Rugosimonospora acidiphila</name>
    <dbReference type="NCBI Taxonomy" id="556531"/>
    <lineage>
        <taxon>Bacteria</taxon>
        <taxon>Bacillati</taxon>
        <taxon>Actinomycetota</taxon>
        <taxon>Actinomycetes</taxon>
        <taxon>Micromonosporales</taxon>
        <taxon>Micromonosporaceae</taxon>
        <taxon>Rugosimonospora</taxon>
    </lineage>
</organism>
<accession>A0ABP9RPB3</accession>
<keyword evidence="2" id="KW-0812">Transmembrane</keyword>
<feature type="region of interest" description="Disordered" evidence="1">
    <location>
        <begin position="1"/>
        <end position="25"/>
    </location>
</feature>
<reference evidence="4" key="1">
    <citation type="journal article" date="2019" name="Int. J. Syst. Evol. Microbiol.">
        <title>The Global Catalogue of Microorganisms (GCM) 10K type strain sequencing project: providing services to taxonomists for standard genome sequencing and annotation.</title>
        <authorList>
            <consortium name="The Broad Institute Genomics Platform"/>
            <consortium name="The Broad Institute Genome Sequencing Center for Infectious Disease"/>
            <person name="Wu L."/>
            <person name="Ma J."/>
        </authorList>
    </citation>
    <scope>NUCLEOTIDE SEQUENCE [LARGE SCALE GENOMIC DNA]</scope>
    <source>
        <strain evidence="4">JCM 18304</strain>
    </source>
</reference>
<evidence type="ECO:0000256" key="1">
    <source>
        <dbReference type="SAM" id="MobiDB-lite"/>
    </source>
</evidence>
<evidence type="ECO:0000256" key="2">
    <source>
        <dbReference type="SAM" id="Phobius"/>
    </source>
</evidence>
<proteinExistence type="predicted"/>
<gene>
    <name evidence="3" type="ORF">GCM10023322_14860</name>
</gene>
<sequence>MVMPEHEDSHAYSRIEARRGAAQRRRDRIVAEIERNRRGEYWLPTWALVAILLAIVLGWAAVIIFT</sequence>
<feature type="compositionally biased region" description="Basic and acidic residues" evidence="1">
    <location>
        <begin position="1"/>
        <end position="19"/>
    </location>
</feature>
<keyword evidence="4" id="KW-1185">Reference proteome</keyword>
<protein>
    <recommendedName>
        <fullName evidence="5">DUF3040 domain-containing protein</fullName>
    </recommendedName>
</protein>